<dbReference type="GO" id="GO:0022857">
    <property type="term" value="F:transmembrane transporter activity"/>
    <property type="evidence" value="ECO:0007669"/>
    <property type="project" value="InterPro"/>
</dbReference>
<evidence type="ECO:0000256" key="1">
    <source>
        <dbReference type="ARBA" id="ARBA00004651"/>
    </source>
</evidence>
<evidence type="ECO:0000313" key="11">
    <source>
        <dbReference type="Proteomes" id="UP000516514"/>
    </source>
</evidence>
<keyword evidence="5 9" id="KW-0812">Transmembrane</keyword>
<feature type="transmembrane region" description="Helical" evidence="9">
    <location>
        <begin position="270"/>
        <end position="296"/>
    </location>
</feature>
<dbReference type="InterPro" id="IPR050367">
    <property type="entry name" value="APC_superfamily"/>
</dbReference>
<dbReference type="EMBL" id="CP061738">
    <property type="protein sequence ID" value="QOD38669.1"/>
    <property type="molecule type" value="Genomic_DNA"/>
</dbReference>
<comment type="similarity">
    <text evidence="2">Belongs to the amino acid-polyamine-organocation (APC) superfamily. Basic amino acid/polyamine antiporter (APA) (TC 2.A.3.2) family.</text>
</comment>
<reference evidence="10 11" key="1">
    <citation type="submission" date="2020-09" db="EMBL/GenBank/DDBJ databases">
        <title>An Earliest Endosymbiont, Wolbachia massiliensis sp. nov., Strain PL13 From the Bed Bug (Cimex hemipterius), Type strain of a New supergroup T.</title>
        <authorList>
            <person name="Laidoudi Y."/>
            <person name="Levasseur A."/>
            <person name="Medkour H."/>
            <person name="Maaloum M."/>
            <person name="BenKhedher M."/>
            <person name="Sambou M."/>
            <person name="Bassene H."/>
            <person name="Davoust B."/>
            <person name="Fenollar F."/>
            <person name="Raoult D."/>
            <person name="Mediannikov O."/>
        </authorList>
    </citation>
    <scope>NUCLEOTIDE SEQUENCE [LARGE SCALE GENOMIC DNA]</scope>
    <source>
        <strain evidence="10 11">PL13</strain>
    </source>
</reference>
<dbReference type="InterPro" id="IPR002293">
    <property type="entry name" value="AA/rel_permease1"/>
</dbReference>
<dbReference type="Pfam" id="PF13520">
    <property type="entry name" value="AA_permease_2"/>
    <property type="match status" value="1"/>
</dbReference>
<evidence type="ECO:0000256" key="7">
    <source>
        <dbReference type="ARBA" id="ARBA00023136"/>
    </source>
</evidence>
<accession>A0A7M3U2N4</accession>
<evidence type="ECO:0000256" key="4">
    <source>
        <dbReference type="ARBA" id="ARBA00022475"/>
    </source>
</evidence>
<dbReference type="PANTHER" id="PTHR42770">
    <property type="entry name" value="AMINO ACID TRANSPORTER-RELATED"/>
    <property type="match status" value="1"/>
</dbReference>
<keyword evidence="4" id="KW-1003">Cell membrane</keyword>
<feature type="transmembrane region" description="Helical" evidence="9">
    <location>
        <begin position="347"/>
        <end position="367"/>
    </location>
</feature>
<feature type="transmembrane region" description="Helical" evidence="9">
    <location>
        <begin position="317"/>
        <end position="335"/>
    </location>
</feature>
<sequence>MSNKIGFLTVLALVISSQIGSGIFMLPISLAPYGIYSSISWAISGVGAVSLALVFAMLCAKFPETGGPHVYVKHAFGPTAAFFVGWTYWIISWVSTTALIVVGIGYLTPFFHEDIQNMRLFLELSLFTVITLINLRGVATAGRIESLLTIIKISVLLVIPIAALFFFDGSNFVISAEISNLTTSQILARSTLLTLWGFIGVELATAPAGSVDNPAGTIPRAVILGTICVAVIYFINNFAIMGLINGNDLANSRAPYVDAIKVMSSGNWHLIISIIAFIFCVGSLNAWVLSSGQVAFGLARDGLMPQLFARRNKHDSPFWGIITSSVGTAILLILTSHDNFAKQITSIIDFSVVSFLFVYLACSLAFLKVIVKEKNYCKFLIGSIAITFCCWVILETSINTLLVASSFTASGIPIYLLWYRRASDVMTRDTP</sequence>
<evidence type="ECO:0000256" key="2">
    <source>
        <dbReference type="ARBA" id="ARBA00008220"/>
    </source>
</evidence>
<comment type="subcellular location">
    <subcellularLocation>
        <location evidence="1">Cell membrane</location>
        <topology evidence="1">Multi-pass membrane protein</topology>
    </subcellularLocation>
</comment>
<gene>
    <name evidence="10" type="ORF">ID128_02240</name>
</gene>
<evidence type="ECO:0000313" key="10">
    <source>
        <dbReference type="EMBL" id="QOD38669.1"/>
    </source>
</evidence>
<keyword evidence="11" id="KW-1185">Reference proteome</keyword>
<protein>
    <recommendedName>
        <fullName evidence="3">Arginine/agmatine antiporter</fullName>
    </recommendedName>
</protein>
<feature type="transmembrane region" description="Helical" evidence="9">
    <location>
        <begin position="81"/>
        <end position="106"/>
    </location>
</feature>
<proteinExistence type="inferred from homology"/>
<feature type="transmembrane region" description="Helical" evidence="9">
    <location>
        <begin position="118"/>
        <end position="135"/>
    </location>
</feature>
<feature type="transmembrane region" description="Helical" evidence="9">
    <location>
        <begin position="221"/>
        <end position="244"/>
    </location>
</feature>
<name>A0A7M3U2N4_9RICK</name>
<evidence type="ECO:0000256" key="3">
    <source>
        <dbReference type="ARBA" id="ARBA00021069"/>
    </source>
</evidence>
<dbReference type="PIRSF" id="PIRSF006060">
    <property type="entry name" value="AA_transporter"/>
    <property type="match status" value="1"/>
</dbReference>
<feature type="transmembrane region" description="Helical" evidence="9">
    <location>
        <begin position="38"/>
        <end position="60"/>
    </location>
</feature>
<evidence type="ECO:0000256" key="5">
    <source>
        <dbReference type="ARBA" id="ARBA00022692"/>
    </source>
</evidence>
<feature type="transmembrane region" description="Helical" evidence="9">
    <location>
        <begin position="187"/>
        <end position="209"/>
    </location>
</feature>
<dbReference type="AlphaFoldDB" id="A0A7M3U2N4"/>
<organism evidence="10 11">
    <name type="scientific">Candidatus Wolbachia massiliensis</name>
    <dbReference type="NCBI Taxonomy" id="1845000"/>
    <lineage>
        <taxon>Bacteria</taxon>
        <taxon>Pseudomonadati</taxon>
        <taxon>Pseudomonadota</taxon>
        <taxon>Alphaproteobacteria</taxon>
        <taxon>Rickettsiales</taxon>
        <taxon>Anaplasmataceae</taxon>
        <taxon>Wolbachieae</taxon>
        <taxon>Wolbachia</taxon>
    </lineage>
</organism>
<keyword evidence="6 9" id="KW-1133">Transmembrane helix</keyword>
<dbReference type="KEGG" id="wms:ID128_02240"/>
<dbReference type="PANTHER" id="PTHR42770:SF18">
    <property type="entry name" value="ARGININE_AGMATINE ANTIPORTER"/>
    <property type="match status" value="1"/>
</dbReference>
<dbReference type="Gene3D" id="1.20.1740.10">
    <property type="entry name" value="Amino acid/polyamine transporter I"/>
    <property type="match status" value="1"/>
</dbReference>
<keyword evidence="7 9" id="KW-0472">Membrane</keyword>
<evidence type="ECO:0000256" key="8">
    <source>
        <dbReference type="ARBA" id="ARBA00045636"/>
    </source>
</evidence>
<dbReference type="RefSeq" id="WP_191111427.1">
    <property type="nucleotide sequence ID" value="NZ_CP061738.1"/>
</dbReference>
<dbReference type="Proteomes" id="UP000516514">
    <property type="component" value="Chromosome"/>
</dbReference>
<evidence type="ECO:0000256" key="6">
    <source>
        <dbReference type="ARBA" id="ARBA00022989"/>
    </source>
</evidence>
<feature type="transmembrane region" description="Helical" evidence="9">
    <location>
        <begin position="400"/>
        <end position="418"/>
    </location>
</feature>
<evidence type="ECO:0000256" key="9">
    <source>
        <dbReference type="SAM" id="Phobius"/>
    </source>
</evidence>
<feature type="transmembrane region" description="Helical" evidence="9">
    <location>
        <begin position="376"/>
        <end position="394"/>
    </location>
</feature>
<comment type="function">
    <text evidence="8">Major component of the acid-resistance (AR) system allowing enteric pathogens to survive the acidic environment in the stomach. Exchanges extracellular arginine for its intracellular decarboxylation product agmatine (Agm) thereby expelling intracellular protons. Probably undergoes several conformational states in order to translocate the substrate across the membrane; keeps the substrate accessible to only 1 side of the membrane at a time by opening and closing 3 membrane-internal gates.</text>
</comment>
<feature type="transmembrane region" description="Helical" evidence="9">
    <location>
        <begin position="147"/>
        <end position="167"/>
    </location>
</feature>
<dbReference type="GO" id="GO:0005886">
    <property type="term" value="C:plasma membrane"/>
    <property type="evidence" value="ECO:0007669"/>
    <property type="project" value="UniProtKB-SubCell"/>
</dbReference>